<dbReference type="VEuPathDB" id="VectorBase:ISCW012069"/>
<protein>
    <submittedName>
        <fullName evidence="1 2">Uncharacterized protein</fullName>
    </submittedName>
</protein>
<accession>B7QBK6</accession>
<proteinExistence type="predicted"/>
<organism>
    <name type="scientific">Ixodes scapularis</name>
    <name type="common">Black-legged tick</name>
    <name type="synonym">Deer tick</name>
    <dbReference type="NCBI Taxonomy" id="6945"/>
    <lineage>
        <taxon>Eukaryota</taxon>
        <taxon>Metazoa</taxon>
        <taxon>Ecdysozoa</taxon>
        <taxon>Arthropoda</taxon>
        <taxon>Chelicerata</taxon>
        <taxon>Arachnida</taxon>
        <taxon>Acari</taxon>
        <taxon>Parasitiformes</taxon>
        <taxon>Ixodida</taxon>
        <taxon>Ixodoidea</taxon>
        <taxon>Ixodidae</taxon>
        <taxon>Ixodinae</taxon>
        <taxon>Ixodes</taxon>
    </lineage>
</organism>
<reference evidence="2" key="2">
    <citation type="submission" date="2020-05" db="UniProtKB">
        <authorList>
            <consortium name="EnsemblMetazoa"/>
        </authorList>
    </citation>
    <scope>IDENTIFICATION</scope>
    <source>
        <strain evidence="2">wikel</strain>
    </source>
</reference>
<dbReference type="HOGENOM" id="CLU_3071032_0_0_1"/>
<dbReference type="InParanoid" id="B7QBK6"/>
<keyword evidence="3" id="KW-1185">Reference proteome</keyword>
<evidence type="ECO:0000313" key="1">
    <source>
        <dbReference type="EMBL" id="EEC16228.1"/>
    </source>
</evidence>
<name>B7QBK6_IXOSC</name>
<dbReference type="EMBL" id="ABJB010583610">
    <property type="status" value="NOT_ANNOTATED_CDS"/>
    <property type="molecule type" value="Genomic_DNA"/>
</dbReference>
<gene>
    <name evidence="1" type="ORF">IscW_ISCW012069</name>
</gene>
<dbReference type="EnsemblMetazoa" id="ISCW012069-RA">
    <property type="protein sequence ID" value="ISCW012069-PA"/>
    <property type="gene ID" value="ISCW012069"/>
</dbReference>
<evidence type="ECO:0000313" key="3">
    <source>
        <dbReference type="Proteomes" id="UP000001555"/>
    </source>
</evidence>
<dbReference type="AlphaFoldDB" id="B7QBK6"/>
<dbReference type="EMBL" id="DS902098">
    <property type="protein sequence ID" value="EEC16228.1"/>
    <property type="molecule type" value="Genomic_DNA"/>
</dbReference>
<sequence>MELAKNLYGLWIFLQFVRKLCSLFRVVYKRQRSIPFCKYAYEIKKYLNKFLAQ</sequence>
<dbReference type="Proteomes" id="UP000001555">
    <property type="component" value="Unassembled WGS sequence"/>
</dbReference>
<evidence type="ECO:0000313" key="2">
    <source>
        <dbReference type="EnsemblMetazoa" id="ISCW012069-PA"/>
    </source>
</evidence>
<dbReference type="PaxDb" id="6945-B7QBK6"/>
<reference evidence="1 3" key="1">
    <citation type="submission" date="2008-03" db="EMBL/GenBank/DDBJ databases">
        <title>Annotation of Ixodes scapularis.</title>
        <authorList>
            <consortium name="Ixodes scapularis Genome Project Consortium"/>
            <person name="Caler E."/>
            <person name="Hannick L.I."/>
            <person name="Bidwell S."/>
            <person name="Joardar V."/>
            <person name="Thiagarajan M."/>
            <person name="Amedeo P."/>
            <person name="Galinsky K.J."/>
            <person name="Schobel S."/>
            <person name="Inman J."/>
            <person name="Hostetler J."/>
            <person name="Miller J."/>
            <person name="Hammond M."/>
            <person name="Megy K."/>
            <person name="Lawson D."/>
            <person name="Kodira C."/>
            <person name="Sutton G."/>
            <person name="Meyer J."/>
            <person name="Hill C.A."/>
            <person name="Birren B."/>
            <person name="Nene V."/>
            <person name="Collins F."/>
            <person name="Alarcon-Chaidez F."/>
            <person name="Wikel S."/>
            <person name="Strausberg R."/>
        </authorList>
    </citation>
    <scope>NUCLEOTIDE SEQUENCE [LARGE SCALE GENOMIC DNA]</scope>
    <source>
        <strain evidence="3">Wikel</strain>
        <strain evidence="1">Wikel colony</strain>
    </source>
</reference>